<dbReference type="NCBIfam" id="NF000942">
    <property type="entry name" value="PRK00094.1-4"/>
    <property type="match status" value="1"/>
</dbReference>
<evidence type="ECO:0000256" key="3">
    <source>
        <dbReference type="ARBA" id="ARBA00023027"/>
    </source>
</evidence>
<evidence type="ECO:0000256" key="11">
    <source>
        <dbReference type="RuleBase" id="RU361243"/>
    </source>
</evidence>
<feature type="binding site" evidence="9">
    <location>
        <position position="148"/>
    </location>
    <ligand>
        <name>NAD(+)</name>
        <dbReference type="ChEBI" id="CHEBI:57540"/>
    </ligand>
</feature>
<dbReference type="FunFam" id="3.40.50.720:FF:000019">
    <property type="entry name" value="Glycerol-3-phosphate dehydrogenase [NAD(P)+]"/>
    <property type="match status" value="1"/>
</dbReference>
<protein>
    <recommendedName>
        <fullName evidence="11">Glycerol-3-phosphate dehydrogenase [NAD(+)]</fullName>
        <ecNumber evidence="11">1.1.1.8</ecNumber>
    </recommendedName>
</protein>
<evidence type="ECO:0000256" key="10">
    <source>
        <dbReference type="RuleBase" id="RU000437"/>
    </source>
</evidence>
<evidence type="ECO:0000256" key="5">
    <source>
        <dbReference type="ARBA" id="ARBA00060503"/>
    </source>
</evidence>
<dbReference type="PANTHER" id="PTHR11728">
    <property type="entry name" value="GLYCEROL-3-PHOSPHATE DEHYDROGENASE"/>
    <property type="match status" value="1"/>
</dbReference>
<dbReference type="STRING" id="2880.D7FY39"/>
<dbReference type="GO" id="GO:0046168">
    <property type="term" value="P:glycerol-3-phosphate catabolic process"/>
    <property type="evidence" value="ECO:0007669"/>
    <property type="project" value="UniProtKB-UniRule"/>
</dbReference>
<keyword evidence="15" id="KW-1185">Reference proteome</keyword>
<dbReference type="EC" id="1.1.1.8" evidence="11"/>
<keyword evidence="6" id="KW-0327">Glycosome</keyword>
<evidence type="ECO:0000259" key="12">
    <source>
        <dbReference type="Pfam" id="PF01210"/>
    </source>
</evidence>
<proteinExistence type="inferred from homology"/>
<dbReference type="OrthoDB" id="10263760at2759"/>
<evidence type="ECO:0000256" key="2">
    <source>
        <dbReference type="ARBA" id="ARBA00023002"/>
    </source>
</evidence>
<feature type="binding site" evidence="9">
    <location>
        <begin position="15"/>
        <end position="20"/>
    </location>
    <ligand>
        <name>NAD(+)</name>
        <dbReference type="ChEBI" id="CHEBI:57540"/>
    </ligand>
</feature>
<dbReference type="HAMAP" id="MF_00394">
    <property type="entry name" value="NAD_Glyc3P_dehydrog"/>
    <property type="match status" value="1"/>
</dbReference>
<dbReference type="GO" id="GO:0141152">
    <property type="term" value="F:glycerol-3-phosphate dehydrogenase (NAD+) activity"/>
    <property type="evidence" value="ECO:0007669"/>
    <property type="project" value="UniProtKB-UniRule"/>
</dbReference>
<dbReference type="SUPFAM" id="SSF48179">
    <property type="entry name" value="6-phosphogluconate dehydrogenase C-terminal domain-like"/>
    <property type="match status" value="1"/>
</dbReference>
<feature type="domain" description="Glycerol-3-phosphate dehydrogenase NAD-dependent N-terminal" evidence="12">
    <location>
        <begin position="11"/>
        <end position="168"/>
    </location>
</feature>
<feature type="binding site" evidence="9">
    <location>
        <position position="90"/>
    </location>
    <ligand>
        <name>NAD(+)</name>
        <dbReference type="ChEBI" id="CHEBI:57540"/>
    </ligand>
</feature>
<evidence type="ECO:0000256" key="6">
    <source>
        <dbReference type="ARBA" id="ARBA00084116"/>
    </source>
</evidence>
<reference evidence="14 15" key="1">
    <citation type="journal article" date="2010" name="Nature">
        <title>The Ectocarpus genome and the independent evolution of multicellularity in brown algae.</title>
        <authorList>
            <person name="Cock J.M."/>
            <person name="Sterck L."/>
            <person name="Rouze P."/>
            <person name="Scornet D."/>
            <person name="Allen A.E."/>
            <person name="Amoutzias G."/>
            <person name="Anthouard V."/>
            <person name="Artiguenave F."/>
            <person name="Aury J.M."/>
            <person name="Badger J.H."/>
            <person name="Beszteri B."/>
            <person name="Billiau K."/>
            <person name="Bonnet E."/>
            <person name="Bothwell J.H."/>
            <person name="Bowler C."/>
            <person name="Boyen C."/>
            <person name="Brownlee C."/>
            <person name="Carrano C.J."/>
            <person name="Charrier B."/>
            <person name="Cho G.Y."/>
            <person name="Coelho S.M."/>
            <person name="Collen J."/>
            <person name="Corre E."/>
            <person name="Da Silva C."/>
            <person name="Delage L."/>
            <person name="Delaroque N."/>
            <person name="Dittami S.M."/>
            <person name="Doulbeau S."/>
            <person name="Elias M."/>
            <person name="Farnham G."/>
            <person name="Gachon C.M."/>
            <person name="Gschloessl B."/>
            <person name="Heesch S."/>
            <person name="Jabbari K."/>
            <person name="Jubin C."/>
            <person name="Kawai H."/>
            <person name="Kimura K."/>
            <person name="Kloareg B."/>
            <person name="Kupper F.C."/>
            <person name="Lang D."/>
            <person name="Le Bail A."/>
            <person name="Leblanc C."/>
            <person name="Lerouge P."/>
            <person name="Lohr M."/>
            <person name="Lopez P.J."/>
            <person name="Martens C."/>
            <person name="Maumus F."/>
            <person name="Michel G."/>
            <person name="Miranda-Saavedra D."/>
            <person name="Morales J."/>
            <person name="Moreau H."/>
            <person name="Motomura T."/>
            <person name="Nagasato C."/>
            <person name="Napoli C.A."/>
            <person name="Nelson D.R."/>
            <person name="Nyvall-Collen P."/>
            <person name="Peters A.F."/>
            <person name="Pommier C."/>
            <person name="Potin P."/>
            <person name="Poulain J."/>
            <person name="Quesneville H."/>
            <person name="Read B."/>
            <person name="Rensing S.A."/>
            <person name="Ritter A."/>
            <person name="Rousvoal S."/>
            <person name="Samanta M."/>
            <person name="Samson G."/>
            <person name="Schroeder D.C."/>
            <person name="Segurens B."/>
            <person name="Strittmatter M."/>
            <person name="Tonon T."/>
            <person name="Tregear J.W."/>
            <person name="Valentin K."/>
            <person name="von Dassow P."/>
            <person name="Yamagishi T."/>
            <person name="Van de Peer Y."/>
            <person name="Wincker P."/>
        </authorList>
    </citation>
    <scope>NUCLEOTIDE SEQUENCE [LARGE SCALE GENOMIC DNA]</scope>
    <source>
        <strain evidence="15">Ec32 / CCAP1310/4</strain>
    </source>
</reference>
<evidence type="ECO:0000256" key="7">
    <source>
        <dbReference type="PIRSR" id="PIRSR000114-1"/>
    </source>
</evidence>
<dbReference type="FunFam" id="1.10.1040.10:FF:000001">
    <property type="entry name" value="Glycerol-3-phosphate dehydrogenase [NAD(P)+]"/>
    <property type="match status" value="1"/>
</dbReference>
<gene>
    <name evidence="14" type="primary">GPD</name>
    <name evidence="14" type="ORF">Esi_0339_0027</name>
</gene>
<dbReference type="GO" id="GO:0005975">
    <property type="term" value="P:carbohydrate metabolic process"/>
    <property type="evidence" value="ECO:0007669"/>
    <property type="project" value="InterPro"/>
</dbReference>
<evidence type="ECO:0000256" key="9">
    <source>
        <dbReference type="PIRSR" id="PIRSR000114-3"/>
    </source>
</evidence>
<comment type="subcellular location">
    <subcellularLocation>
        <location evidence="5">Glycosome</location>
    </subcellularLocation>
</comment>
<dbReference type="InterPro" id="IPR011128">
    <property type="entry name" value="G3P_DH_NAD-dep_N"/>
</dbReference>
<dbReference type="GO" id="GO:0051287">
    <property type="term" value="F:NAD binding"/>
    <property type="evidence" value="ECO:0007669"/>
    <property type="project" value="UniProtKB-UniRule"/>
</dbReference>
<feature type="active site" description="Proton acceptor" evidence="7">
    <location>
        <position position="199"/>
    </location>
</feature>
<comment type="similarity">
    <text evidence="1 10">Belongs to the NAD-dependent glycerol-3-phosphate dehydrogenase family.</text>
</comment>
<name>D7FY39_ECTSI</name>
<dbReference type="EMBL" id="FN649760">
    <property type="protein sequence ID" value="CBJ32452.1"/>
    <property type="molecule type" value="Genomic_DNA"/>
</dbReference>
<feature type="binding site" evidence="9">
    <location>
        <position position="263"/>
    </location>
    <ligand>
        <name>NAD(+)</name>
        <dbReference type="ChEBI" id="CHEBI:57540"/>
    </ligand>
</feature>
<dbReference type="Proteomes" id="UP000002630">
    <property type="component" value="Unassembled WGS sequence"/>
</dbReference>
<feature type="domain" description="Glycerol-3-phosphate dehydrogenase NAD-dependent C-terminal" evidence="13">
    <location>
        <begin position="188"/>
        <end position="328"/>
    </location>
</feature>
<dbReference type="Pfam" id="PF01210">
    <property type="entry name" value="NAD_Gly3P_dh_N"/>
    <property type="match status" value="1"/>
</dbReference>
<comment type="catalytic activity">
    <reaction evidence="4 11">
        <text>sn-glycerol 3-phosphate + NAD(+) = dihydroxyacetone phosphate + NADH + H(+)</text>
        <dbReference type="Rhea" id="RHEA:11092"/>
        <dbReference type="ChEBI" id="CHEBI:15378"/>
        <dbReference type="ChEBI" id="CHEBI:57540"/>
        <dbReference type="ChEBI" id="CHEBI:57597"/>
        <dbReference type="ChEBI" id="CHEBI:57642"/>
        <dbReference type="ChEBI" id="CHEBI:57945"/>
        <dbReference type="EC" id="1.1.1.8"/>
    </reaction>
</comment>
<sequence length="358" mass="38084">METPRDEAQKACVLGSGAFGTALAQLMARKGVPTTAWTRSQDVTDLITSTHENTPYLPGIKLSELVVATTEVSEAAEGASIVFVVVPTPFIRDFIVKHRDKIPTGVPIVVCCKGIENGSLLTPFEILEEELPGKYHKHLACLSGPSFAREVALGKPTSVTVAAKDMACASKVQEMVSDLNFRAYTSDDVMGLELFGAVKNVLAIACGASDGFEFGLNARAALITRGLAEISRMAVKKGASPLSMGSLCGVGDLVLTCTGSLSRNWTVGNRLARGEDLDTITTSMRMVAEGVKTASSVVALSDKMGVEMPICQEVFEVLHNKKPVMEALASLQGRPHSHDLSLELKHSEGWKSMGLGHP</sequence>
<dbReference type="InterPro" id="IPR013328">
    <property type="entry name" value="6PGD_dom2"/>
</dbReference>
<dbReference type="SUPFAM" id="SSF51735">
    <property type="entry name" value="NAD(P)-binding Rossmann-fold domains"/>
    <property type="match status" value="1"/>
</dbReference>
<evidence type="ECO:0000256" key="4">
    <source>
        <dbReference type="ARBA" id="ARBA00048683"/>
    </source>
</evidence>
<keyword evidence="3 9" id="KW-0520">NAD</keyword>
<evidence type="ECO:0000256" key="8">
    <source>
        <dbReference type="PIRSR" id="PIRSR000114-2"/>
    </source>
</evidence>
<dbReference type="GO" id="GO:0020015">
    <property type="term" value="C:glycosome"/>
    <property type="evidence" value="ECO:0007669"/>
    <property type="project" value="UniProtKB-SubCell"/>
</dbReference>
<dbReference type="PRINTS" id="PR00077">
    <property type="entry name" value="GPDHDRGNASE"/>
</dbReference>
<feature type="binding site" evidence="8">
    <location>
        <begin position="263"/>
        <end position="264"/>
    </location>
    <ligand>
        <name>substrate</name>
    </ligand>
</feature>
<dbReference type="InParanoid" id="D7FY39"/>
<accession>D7FY39</accession>
<dbReference type="NCBIfam" id="NF000940">
    <property type="entry name" value="PRK00094.1-2"/>
    <property type="match status" value="1"/>
</dbReference>
<dbReference type="PROSITE" id="PS00957">
    <property type="entry name" value="NAD_G3PDH"/>
    <property type="match status" value="1"/>
</dbReference>
<dbReference type="InterPro" id="IPR036291">
    <property type="entry name" value="NAD(P)-bd_dom_sf"/>
</dbReference>
<dbReference type="InterPro" id="IPR006109">
    <property type="entry name" value="G3P_DH_NAD-dep_C"/>
</dbReference>
<evidence type="ECO:0000313" key="14">
    <source>
        <dbReference type="EMBL" id="CBJ32452.1"/>
    </source>
</evidence>
<dbReference type="PANTHER" id="PTHR11728:SF1">
    <property type="entry name" value="GLYCEROL-3-PHOSPHATE DEHYDROGENASE [NAD(+)] 2, CHLOROPLASTIC"/>
    <property type="match status" value="1"/>
</dbReference>
<dbReference type="InterPro" id="IPR008927">
    <property type="entry name" value="6-PGluconate_DH-like_C_sf"/>
</dbReference>
<dbReference type="Gene3D" id="1.10.1040.10">
    <property type="entry name" value="N-(1-d-carboxylethyl)-l-norvaline Dehydrogenase, domain 2"/>
    <property type="match status" value="1"/>
</dbReference>
<dbReference type="Pfam" id="PF07479">
    <property type="entry name" value="NAD_Gly3P_dh_C"/>
    <property type="match status" value="1"/>
</dbReference>
<dbReference type="GO" id="GO:0005829">
    <property type="term" value="C:cytosol"/>
    <property type="evidence" value="ECO:0007669"/>
    <property type="project" value="TreeGrafter"/>
</dbReference>
<dbReference type="AlphaFoldDB" id="D7FY39"/>
<dbReference type="InterPro" id="IPR006168">
    <property type="entry name" value="G3P_DH_NAD-dep"/>
</dbReference>
<dbReference type="Gene3D" id="3.40.50.720">
    <property type="entry name" value="NAD(P)-binding Rossmann-like Domain"/>
    <property type="match status" value="1"/>
</dbReference>
<evidence type="ECO:0000259" key="13">
    <source>
        <dbReference type="Pfam" id="PF07479"/>
    </source>
</evidence>
<feature type="binding site" evidence="8">
    <location>
        <position position="113"/>
    </location>
    <ligand>
        <name>substrate</name>
    </ligand>
</feature>
<keyword evidence="2 10" id="KW-0560">Oxidoreductase</keyword>
<dbReference type="PIRSF" id="PIRSF000114">
    <property type="entry name" value="Glycerol-3-P_dh"/>
    <property type="match status" value="1"/>
</dbReference>
<organism evidence="14 15">
    <name type="scientific">Ectocarpus siliculosus</name>
    <name type="common">Brown alga</name>
    <name type="synonym">Conferva siliculosa</name>
    <dbReference type="NCBI Taxonomy" id="2880"/>
    <lineage>
        <taxon>Eukaryota</taxon>
        <taxon>Sar</taxon>
        <taxon>Stramenopiles</taxon>
        <taxon>Ochrophyta</taxon>
        <taxon>PX clade</taxon>
        <taxon>Phaeophyceae</taxon>
        <taxon>Ectocarpales</taxon>
        <taxon>Ectocarpaceae</taxon>
        <taxon>Ectocarpus</taxon>
    </lineage>
</organism>
<evidence type="ECO:0000256" key="1">
    <source>
        <dbReference type="ARBA" id="ARBA00011009"/>
    </source>
</evidence>
<evidence type="ECO:0000313" key="15">
    <source>
        <dbReference type="Proteomes" id="UP000002630"/>
    </source>
</evidence>